<reference evidence="2 3" key="1">
    <citation type="submission" date="2018-06" db="EMBL/GenBank/DDBJ databases">
        <title>Streptacidiphilus pinicola sp. nov., isolated from pine grove soil.</title>
        <authorList>
            <person name="Roh S.G."/>
            <person name="Park S."/>
            <person name="Kim M.-K."/>
            <person name="Yun B.-R."/>
            <person name="Park J."/>
            <person name="Kim M.J."/>
            <person name="Kim Y.S."/>
            <person name="Kim S.B."/>
        </authorList>
    </citation>
    <scope>NUCLEOTIDE SEQUENCE [LARGE SCALE GENOMIC DNA]</scope>
    <source>
        <strain evidence="2 3">MMS16-CNU450</strain>
    </source>
</reference>
<comment type="caution">
    <text evidence="2">The sequence shown here is derived from an EMBL/GenBank/DDBJ whole genome shotgun (WGS) entry which is preliminary data.</text>
</comment>
<dbReference type="RefSeq" id="WP_111500070.1">
    <property type="nucleotide sequence ID" value="NZ_QKYN01000029.1"/>
</dbReference>
<dbReference type="AlphaFoldDB" id="A0A2X0IME7"/>
<keyword evidence="1" id="KW-1133">Transmembrane helix</keyword>
<name>A0A2X0IME7_9ACTN</name>
<protein>
    <submittedName>
        <fullName evidence="2">Uncharacterized protein</fullName>
    </submittedName>
</protein>
<keyword evidence="1" id="KW-0812">Transmembrane</keyword>
<dbReference type="EMBL" id="QKYN01000029">
    <property type="protein sequence ID" value="RAG86304.1"/>
    <property type="molecule type" value="Genomic_DNA"/>
</dbReference>
<proteinExistence type="predicted"/>
<sequence>MNINWSALGSTFGLSVLVTLAVVGAFCLGVASLSRRERATGGAAVASLSAAVLSFALCAAAVGYGFYLIGHK</sequence>
<feature type="transmembrane region" description="Helical" evidence="1">
    <location>
        <begin position="12"/>
        <end position="33"/>
    </location>
</feature>
<keyword evidence="3" id="KW-1185">Reference proteome</keyword>
<evidence type="ECO:0000313" key="3">
    <source>
        <dbReference type="Proteomes" id="UP000248889"/>
    </source>
</evidence>
<dbReference type="OrthoDB" id="4249403at2"/>
<dbReference type="Proteomes" id="UP000248889">
    <property type="component" value="Unassembled WGS sequence"/>
</dbReference>
<organism evidence="2 3">
    <name type="scientific">Streptacidiphilus pinicola</name>
    <dbReference type="NCBI Taxonomy" id="2219663"/>
    <lineage>
        <taxon>Bacteria</taxon>
        <taxon>Bacillati</taxon>
        <taxon>Actinomycetota</taxon>
        <taxon>Actinomycetes</taxon>
        <taxon>Kitasatosporales</taxon>
        <taxon>Streptomycetaceae</taxon>
        <taxon>Streptacidiphilus</taxon>
    </lineage>
</organism>
<accession>A0A2X0IME7</accession>
<feature type="transmembrane region" description="Helical" evidence="1">
    <location>
        <begin position="45"/>
        <end position="69"/>
    </location>
</feature>
<gene>
    <name evidence="2" type="ORF">DN069_07565</name>
</gene>
<evidence type="ECO:0000313" key="2">
    <source>
        <dbReference type="EMBL" id="RAG86304.1"/>
    </source>
</evidence>
<evidence type="ECO:0000256" key="1">
    <source>
        <dbReference type="SAM" id="Phobius"/>
    </source>
</evidence>
<keyword evidence="1" id="KW-0472">Membrane</keyword>